<gene>
    <name evidence="2" type="ORF">DXX94_05655</name>
</gene>
<reference evidence="3" key="1">
    <citation type="submission" date="2018-08" db="EMBL/GenBank/DDBJ databases">
        <title>Thalassotalea euphylliae genome.</title>
        <authorList>
            <person name="Summers S."/>
            <person name="Rice S.A."/>
            <person name="Freckelton M.L."/>
            <person name="Nedved B.T."/>
            <person name="Hadfield M.G."/>
        </authorList>
    </citation>
    <scope>NUCLEOTIDE SEQUENCE [LARGE SCALE GENOMIC DNA]</scope>
    <source>
        <strain evidence="3">H3</strain>
    </source>
</reference>
<keyword evidence="1" id="KW-0812">Transmembrane</keyword>
<evidence type="ECO:0000256" key="1">
    <source>
        <dbReference type="SAM" id="Phobius"/>
    </source>
</evidence>
<dbReference type="NCBIfam" id="TIGR02532">
    <property type="entry name" value="IV_pilin_GFxxxE"/>
    <property type="match status" value="1"/>
</dbReference>
<keyword evidence="1" id="KW-0472">Membrane</keyword>
<keyword evidence="1" id="KW-1133">Transmembrane helix</keyword>
<sequence>MITYSKKRITGFTLIEVLVASLIAFISLSIFTLIFRGAIIANQKAENAMQIASIASLVTSDISNELLTQSNQNSLSGQGALLGGSYQWQATVIDVYKPPVRFVGAQVSQAEHRLKKWRVRFAVTFNGIDTNYEYEELSW</sequence>
<evidence type="ECO:0000313" key="3">
    <source>
        <dbReference type="Proteomes" id="UP000256899"/>
    </source>
</evidence>
<feature type="transmembrane region" description="Helical" evidence="1">
    <location>
        <begin position="12"/>
        <end position="35"/>
    </location>
</feature>
<dbReference type="InterPro" id="IPR012902">
    <property type="entry name" value="N_methyl_site"/>
</dbReference>
<dbReference type="RefSeq" id="WP_116014442.1">
    <property type="nucleotide sequence ID" value="NZ_QUOT01000001.1"/>
</dbReference>
<comment type="caution">
    <text evidence="2">The sequence shown here is derived from an EMBL/GenBank/DDBJ whole genome shotgun (WGS) entry which is preliminary data.</text>
</comment>
<organism evidence="2 3">
    <name type="scientific">Thalassotalea euphylliae</name>
    <dbReference type="NCBI Taxonomy" id="1655234"/>
    <lineage>
        <taxon>Bacteria</taxon>
        <taxon>Pseudomonadati</taxon>
        <taxon>Pseudomonadota</taxon>
        <taxon>Gammaproteobacteria</taxon>
        <taxon>Alteromonadales</taxon>
        <taxon>Colwelliaceae</taxon>
        <taxon>Thalassotalea</taxon>
    </lineage>
</organism>
<proteinExistence type="predicted"/>
<dbReference type="PROSITE" id="PS00409">
    <property type="entry name" value="PROKAR_NTER_METHYL"/>
    <property type="match status" value="1"/>
</dbReference>
<protein>
    <submittedName>
        <fullName evidence="2">Prepilin-type N-terminal cleavage/methylation domain-containing protein</fullName>
    </submittedName>
</protein>
<keyword evidence="3" id="KW-1185">Reference proteome</keyword>
<dbReference type="AlphaFoldDB" id="A0A3E0U2I6"/>
<accession>A0A3E0U2I6</accession>
<dbReference type="Proteomes" id="UP000256899">
    <property type="component" value="Unassembled WGS sequence"/>
</dbReference>
<name>A0A3E0U2I6_9GAMM</name>
<evidence type="ECO:0000313" key="2">
    <source>
        <dbReference type="EMBL" id="REL30232.1"/>
    </source>
</evidence>
<dbReference type="EMBL" id="QUOT01000001">
    <property type="protein sequence ID" value="REL30232.1"/>
    <property type="molecule type" value="Genomic_DNA"/>
</dbReference>